<gene>
    <name evidence="7" type="ORF">PAXINDRAFT_138618</name>
</gene>
<keyword evidence="3" id="KW-0862">Zinc</keyword>
<protein>
    <recommendedName>
        <fullName evidence="9">SET domain-containing protein</fullName>
    </recommendedName>
</protein>
<dbReference type="InterPro" id="IPR046341">
    <property type="entry name" value="SET_dom_sf"/>
</dbReference>
<dbReference type="PANTHER" id="PTHR12197:SF251">
    <property type="entry name" value="EG:BACR7C10.4 PROTEIN"/>
    <property type="match status" value="1"/>
</dbReference>
<dbReference type="GO" id="GO:0005634">
    <property type="term" value="C:nucleus"/>
    <property type="evidence" value="ECO:0007669"/>
    <property type="project" value="TreeGrafter"/>
</dbReference>
<evidence type="ECO:0000256" key="4">
    <source>
        <dbReference type="PROSITE-ProRule" id="PRU00134"/>
    </source>
</evidence>
<dbReference type="OrthoDB" id="265717at2759"/>
<dbReference type="PROSITE" id="PS50280">
    <property type="entry name" value="SET"/>
    <property type="match status" value="1"/>
</dbReference>
<dbReference type="GO" id="GO:0008270">
    <property type="term" value="F:zinc ion binding"/>
    <property type="evidence" value="ECO:0007669"/>
    <property type="project" value="UniProtKB-KW"/>
</dbReference>
<dbReference type="SUPFAM" id="SSF82199">
    <property type="entry name" value="SET domain"/>
    <property type="match status" value="2"/>
</dbReference>
<evidence type="ECO:0000256" key="3">
    <source>
        <dbReference type="ARBA" id="ARBA00022833"/>
    </source>
</evidence>
<evidence type="ECO:0000313" key="8">
    <source>
        <dbReference type="Proteomes" id="UP000053647"/>
    </source>
</evidence>
<evidence type="ECO:0008006" key="9">
    <source>
        <dbReference type="Google" id="ProtNLM"/>
    </source>
</evidence>
<dbReference type="Gene3D" id="6.10.140.2220">
    <property type="match status" value="1"/>
</dbReference>
<dbReference type="PROSITE" id="PS50865">
    <property type="entry name" value="ZF_MYND_2"/>
    <property type="match status" value="1"/>
</dbReference>
<sequence length="471" mass="51286">MRCSGCTTVWYCNNSCQKTDWNLHKRECSALQKWAKAAPSDALAVPSDAVRCLGRILRQIKSRGLDSDWSKEIQAMQSHRVSLQQPASVEAHTHLAHSVVRYLGLEAPYELEEFGVRSAGDLVDLISRFSTNTFALTSPSLTPIGVSVSPLVALINHSCIPNAVVVFPRSGKNHVKEPIMNVVSLRDIAAEEEVLTAYIDTTLPKSQRQKVLEETYSFTCQCPLCKQDSTIFDPREALWCPSSCGGTCPLPNEENPLSRCTKCKVAITDPHGVMDAARIGQEALDKATFLQSCDYSKAKQLTTNVIPILLSAGLTPSCHPLLALLKLHQSLLVSSFSDELSQELLDESIRTAAKHTTGLSAVLDEGHPVRGVTLAELGKLLAVDEPAPSSPPQTNTFPPSGPARLKMAYETLLRARKELLVGFGRDNDGGEVGQNVRDSIVSLEKELGVWTTGVRNALEDIPRPVRASSGR</sequence>
<feature type="domain" description="MYND-type" evidence="6">
    <location>
        <begin position="1"/>
        <end position="28"/>
    </location>
</feature>
<feature type="domain" description="SET" evidence="5">
    <location>
        <begin position="87"/>
        <end position="199"/>
    </location>
</feature>
<evidence type="ECO:0000256" key="1">
    <source>
        <dbReference type="ARBA" id="ARBA00022723"/>
    </source>
</evidence>
<dbReference type="InterPro" id="IPR002893">
    <property type="entry name" value="Znf_MYND"/>
</dbReference>
<dbReference type="Gene3D" id="2.170.270.10">
    <property type="entry name" value="SET domain"/>
    <property type="match status" value="1"/>
</dbReference>
<organism evidence="7 8">
    <name type="scientific">Paxillus involutus ATCC 200175</name>
    <dbReference type="NCBI Taxonomy" id="664439"/>
    <lineage>
        <taxon>Eukaryota</taxon>
        <taxon>Fungi</taxon>
        <taxon>Dikarya</taxon>
        <taxon>Basidiomycota</taxon>
        <taxon>Agaricomycotina</taxon>
        <taxon>Agaricomycetes</taxon>
        <taxon>Agaricomycetidae</taxon>
        <taxon>Boletales</taxon>
        <taxon>Paxilineae</taxon>
        <taxon>Paxillaceae</taxon>
        <taxon>Paxillus</taxon>
    </lineage>
</organism>
<dbReference type="HOGENOM" id="CLU_018406_4_1_1"/>
<accession>A0A0C9TQA6</accession>
<dbReference type="Proteomes" id="UP000053647">
    <property type="component" value="Unassembled WGS sequence"/>
</dbReference>
<reference evidence="8" key="2">
    <citation type="submission" date="2015-01" db="EMBL/GenBank/DDBJ databases">
        <title>Evolutionary Origins and Diversification of the Mycorrhizal Mutualists.</title>
        <authorList>
            <consortium name="DOE Joint Genome Institute"/>
            <consortium name="Mycorrhizal Genomics Consortium"/>
            <person name="Kohler A."/>
            <person name="Kuo A."/>
            <person name="Nagy L.G."/>
            <person name="Floudas D."/>
            <person name="Copeland A."/>
            <person name="Barry K.W."/>
            <person name="Cichocki N."/>
            <person name="Veneault-Fourrey C."/>
            <person name="LaButti K."/>
            <person name="Lindquist E.A."/>
            <person name="Lipzen A."/>
            <person name="Lundell T."/>
            <person name="Morin E."/>
            <person name="Murat C."/>
            <person name="Riley R."/>
            <person name="Ohm R."/>
            <person name="Sun H."/>
            <person name="Tunlid A."/>
            <person name="Henrissat B."/>
            <person name="Grigoriev I.V."/>
            <person name="Hibbett D.S."/>
            <person name="Martin F."/>
        </authorList>
    </citation>
    <scope>NUCLEOTIDE SEQUENCE [LARGE SCALE GENOMIC DNA]</scope>
    <source>
        <strain evidence="8">ATCC 200175</strain>
    </source>
</reference>
<reference evidence="7 8" key="1">
    <citation type="submission" date="2014-06" db="EMBL/GenBank/DDBJ databases">
        <authorList>
            <consortium name="DOE Joint Genome Institute"/>
            <person name="Kuo A."/>
            <person name="Kohler A."/>
            <person name="Nagy L.G."/>
            <person name="Floudas D."/>
            <person name="Copeland A."/>
            <person name="Barry K.W."/>
            <person name="Cichocki N."/>
            <person name="Veneault-Fourrey C."/>
            <person name="LaButti K."/>
            <person name="Lindquist E.A."/>
            <person name="Lipzen A."/>
            <person name="Lundell T."/>
            <person name="Morin E."/>
            <person name="Murat C."/>
            <person name="Sun H."/>
            <person name="Tunlid A."/>
            <person name="Henrissat B."/>
            <person name="Grigoriev I.V."/>
            <person name="Hibbett D.S."/>
            <person name="Martin F."/>
            <person name="Nordberg H.P."/>
            <person name="Cantor M.N."/>
            <person name="Hua S.X."/>
        </authorList>
    </citation>
    <scope>NUCLEOTIDE SEQUENCE [LARGE SCALE GENOMIC DNA]</scope>
    <source>
        <strain evidence="7 8">ATCC 200175</strain>
    </source>
</reference>
<evidence type="ECO:0000256" key="2">
    <source>
        <dbReference type="ARBA" id="ARBA00022771"/>
    </source>
</evidence>
<evidence type="ECO:0000259" key="6">
    <source>
        <dbReference type="PROSITE" id="PS50865"/>
    </source>
</evidence>
<evidence type="ECO:0000313" key="7">
    <source>
        <dbReference type="EMBL" id="KIJ09962.1"/>
    </source>
</evidence>
<dbReference type="AlphaFoldDB" id="A0A0C9TQA6"/>
<dbReference type="InterPro" id="IPR001214">
    <property type="entry name" value="SET_dom"/>
</dbReference>
<dbReference type="EMBL" id="KN819423">
    <property type="protein sequence ID" value="KIJ09962.1"/>
    <property type="molecule type" value="Genomic_DNA"/>
</dbReference>
<dbReference type="Pfam" id="PF01753">
    <property type="entry name" value="zf-MYND"/>
    <property type="match status" value="1"/>
</dbReference>
<evidence type="ECO:0000259" key="5">
    <source>
        <dbReference type="PROSITE" id="PS50280"/>
    </source>
</evidence>
<proteinExistence type="predicted"/>
<keyword evidence="1" id="KW-0479">Metal-binding</keyword>
<keyword evidence="8" id="KW-1185">Reference proteome</keyword>
<dbReference type="Gene3D" id="1.10.220.160">
    <property type="match status" value="1"/>
</dbReference>
<keyword evidence="2 4" id="KW-0863">Zinc-finger</keyword>
<dbReference type="Pfam" id="PF00856">
    <property type="entry name" value="SET"/>
    <property type="match status" value="1"/>
</dbReference>
<dbReference type="InterPro" id="IPR050869">
    <property type="entry name" value="H3K4_H4K5_MeTrfase"/>
</dbReference>
<name>A0A0C9TQA6_PAXIN</name>
<dbReference type="PANTHER" id="PTHR12197">
    <property type="entry name" value="HISTONE-LYSINE N-METHYLTRANSFERASE SMYD"/>
    <property type="match status" value="1"/>
</dbReference>